<keyword evidence="6" id="KW-1185">Reference proteome</keyword>
<feature type="transmembrane region" description="Helical" evidence="3">
    <location>
        <begin position="152"/>
        <end position="176"/>
    </location>
</feature>
<dbReference type="Gene3D" id="3.30.70.270">
    <property type="match status" value="1"/>
</dbReference>
<keyword evidence="3" id="KW-0812">Transmembrane</keyword>
<evidence type="ECO:0000256" key="1">
    <source>
        <dbReference type="ARBA" id="ARBA00012528"/>
    </source>
</evidence>
<feature type="domain" description="GGDEF" evidence="4">
    <location>
        <begin position="244"/>
        <end position="377"/>
    </location>
</feature>
<dbReference type="EC" id="2.7.7.65" evidence="1"/>
<dbReference type="InterPro" id="IPR050469">
    <property type="entry name" value="Diguanylate_Cyclase"/>
</dbReference>
<name>A0ABX8AD20_9BRAD</name>
<dbReference type="InterPro" id="IPR029787">
    <property type="entry name" value="Nucleotide_cyclase"/>
</dbReference>
<dbReference type="PANTHER" id="PTHR45138:SF9">
    <property type="entry name" value="DIGUANYLATE CYCLASE DGCM-RELATED"/>
    <property type="match status" value="1"/>
</dbReference>
<dbReference type="CDD" id="cd01949">
    <property type="entry name" value="GGDEF"/>
    <property type="match status" value="1"/>
</dbReference>
<sequence>MLLDPHSLFIAIGVSCTALALTLLATWIVARSETYLLTWSTGLALTVASLLFYLGVERYEPDLQLITFLLLIIGFGLIYRGTIQFCAHRSSWIHVVIVTASGVVPTVAAFALGYTGIGTATANIAVGVLTTLAAYQYWKARREAPLLMVTNALLYFVTAMSFMACGAVLMANGQYILTERPMNWAEEFNSLMVIVGLTGIGALSLTINQIRTTNRHKSDAMTDPLTGLLNRRALFNDKPLATPSNTAILVMDLDHFKNINDDFGHAAGDRVLRAFAEIIFSNIRAIDLAARLGGEEFCIVLSSSSPKAASVVAERIRTTFEAKTFQTPAGPINATVSVGVAIQSSEPETLQALLSRADAALYQAKAAGRNRVHISDFHLAA</sequence>
<evidence type="ECO:0000313" key="5">
    <source>
        <dbReference type="EMBL" id="QUS40534.1"/>
    </source>
</evidence>
<feature type="transmembrane region" description="Helical" evidence="3">
    <location>
        <begin position="188"/>
        <end position="207"/>
    </location>
</feature>
<dbReference type="PANTHER" id="PTHR45138">
    <property type="entry name" value="REGULATORY COMPONENTS OF SENSORY TRANSDUCTION SYSTEM"/>
    <property type="match status" value="1"/>
</dbReference>
<gene>
    <name evidence="5" type="ORF">RPMA_18115</name>
</gene>
<reference evidence="5 6" key="1">
    <citation type="submission" date="2019-02" db="EMBL/GenBank/DDBJ databases">
        <title>Emended description of the genus Rhodopseudomonas and description of Rhodopseudomonas albus sp. nov., a non-phototrophic, heavy-metal-tolerant bacterium isolated from garden soil.</title>
        <authorList>
            <person name="Bao Z."/>
            <person name="Cao W.W."/>
            <person name="Sato Y."/>
            <person name="Nishizawa T."/>
            <person name="Zhao J."/>
            <person name="Guo Y."/>
            <person name="Ohta H."/>
        </authorList>
    </citation>
    <scope>NUCLEOTIDE SEQUENCE [LARGE SCALE GENOMIC DNA]</scope>
    <source>
        <strain evidence="5 6">SK50-23</strain>
    </source>
</reference>
<evidence type="ECO:0000259" key="4">
    <source>
        <dbReference type="PROSITE" id="PS50887"/>
    </source>
</evidence>
<feature type="transmembrane region" description="Helical" evidence="3">
    <location>
        <begin position="91"/>
        <end position="114"/>
    </location>
</feature>
<proteinExistence type="predicted"/>
<evidence type="ECO:0000313" key="6">
    <source>
        <dbReference type="Proteomes" id="UP000682843"/>
    </source>
</evidence>
<dbReference type="EMBL" id="CP036498">
    <property type="protein sequence ID" value="QUS40534.1"/>
    <property type="molecule type" value="Genomic_DNA"/>
</dbReference>
<dbReference type="Pfam" id="PF00990">
    <property type="entry name" value="GGDEF"/>
    <property type="match status" value="1"/>
</dbReference>
<feature type="transmembrane region" description="Helical" evidence="3">
    <location>
        <begin position="62"/>
        <end position="79"/>
    </location>
</feature>
<dbReference type="InterPro" id="IPR043128">
    <property type="entry name" value="Rev_trsase/Diguanyl_cyclase"/>
</dbReference>
<dbReference type="InterPro" id="IPR000160">
    <property type="entry name" value="GGDEF_dom"/>
</dbReference>
<feature type="transmembrane region" description="Helical" evidence="3">
    <location>
        <begin position="120"/>
        <end position="140"/>
    </location>
</feature>
<keyword evidence="3" id="KW-0472">Membrane</keyword>
<organism evidence="5 6">
    <name type="scientific">Tardiphaga alba</name>
    <dbReference type="NCBI Taxonomy" id="340268"/>
    <lineage>
        <taxon>Bacteria</taxon>
        <taxon>Pseudomonadati</taxon>
        <taxon>Pseudomonadota</taxon>
        <taxon>Alphaproteobacteria</taxon>
        <taxon>Hyphomicrobiales</taxon>
        <taxon>Nitrobacteraceae</taxon>
        <taxon>Tardiphaga</taxon>
    </lineage>
</organism>
<dbReference type="PROSITE" id="PS50887">
    <property type="entry name" value="GGDEF"/>
    <property type="match status" value="1"/>
</dbReference>
<feature type="transmembrane region" description="Helical" evidence="3">
    <location>
        <begin position="36"/>
        <end position="56"/>
    </location>
</feature>
<dbReference type="Proteomes" id="UP000682843">
    <property type="component" value="Chromosome"/>
</dbReference>
<feature type="transmembrane region" description="Helical" evidence="3">
    <location>
        <begin position="6"/>
        <end position="29"/>
    </location>
</feature>
<keyword evidence="3" id="KW-1133">Transmembrane helix</keyword>
<protein>
    <recommendedName>
        <fullName evidence="1">diguanylate cyclase</fullName>
        <ecNumber evidence="1">2.7.7.65</ecNumber>
    </recommendedName>
</protein>
<accession>A0ABX8AD20</accession>
<comment type="catalytic activity">
    <reaction evidence="2">
        <text>2 GTP = 3',3'-c-di-GMP + 2 diphosphate</text>
        <dbReference type="Rhea" id="RHEA:24898"/>
        <dbReference type="ChEBI" id="CHEBI:33019"/>
        <dbReference type="ChEBI" id="CHEBI:37565"/>
        <dbReference type="ChEBI" id="CHEBI:58805"/>
        <dbReference type="EC" id="2.7.7.65"/>
    </reaction>
</comment>
<dbReference type="SMART" id="SM00267">
    <property type="entry name" value="GGDEF"/>
    <property type="match status" value="1"/>
</dbReference>
<evidence type="ECO:0000256" key="2">
    <source>
        <dbReference type="ARBA" id="ARBA00034247"/>
    </source>
</evidence>
<dbReference type="SUPFAM" id="SSF55073">
    <property type="entry name" value="Nucleotide cyclase"/>
    <property type="match status" value="1"/>
</dbReference>
<dbReference type="NCBIfam" id="TIGR00254">
    <property type="entry name" value="GGDEF"/>
    <property type="match status" value="1"/>
</dbReference>
<dbReference type="RefSeq" id="WP_211909116.1">
    <property type="nucleotide sequence ID" value="NZ_CP036498.1"/>
</dbReference>
<evidence type="ECO:0000256" key="3">
    <source>
        <dbReference type="SAM" id="Phobius"/>
    </source>
</evidence>